<keyword evidence="11" id="KW-0472">Membrane</keyword>
<evidence type="ECO:0000256" key="5">
    <source>
        <dbReference type="ARBA" id="ARBA00018677"/>
    </source>
</evidence>
<keyword evidence="10" id="KW-0496">Mitochondrion</keyword>
<keyword evidence="8" id="KW-0999">Mitochondrion inner membrane</keyword>
<dbReference type="InterPro" id="IPR008698">
    <property type="entry name" value="NDUB7"/>
</dbReference>
<keyword evidence="9" id="KW-0249">Electron transport</keyword>
<keyword evidence="6" id="KW-0813">Transport</keyword>
<dbReference type="EMBL" id="QXGD01000505">
    <property type="protein sequence ID" value="KAE9236654.1"/>
    <property type="molecule type" value="Genomic_DNA"/>
</dbReference>
<proteinExistence type="inferred from homology"/>
<dbReference type="Proteomes" id="UP000488956">
    <property type="component" value="Unassembled WGS sequence"/>
</dbReference>
<comment type="caution">
    <text evidence="17">The sequence shown here is derived from an EMBL/GenBank/DDBJ whole genome shotgun (WGS) entry which is preliminary data.</text>
</comment>
<comment type="subcellular location">
    <subcellularLocation>
        <location evidence="3">Mitochondrion inner membrane</location>
        <topology evidence="3">Peripheral membrane protein</topology>
    </subcellularLocation>
    <subcellularLocation>
        <location evidence="2">Mitochondrion intermembrane space</location>
    </subcellularLocation>
</comment>
<evidence type="ECO:0000256" key="9">
    <source>
        <dbReference type="ARBA" id="ARBA00022982"/>
    </source>
</evidence>
<evidence type="ECO:0000313" key="20">
    <source>
        <dbReference type="Proteomes" id="UP000440732"/>
    </source>
</evidence>
<comment type="similarity">
    <text evidence="4">Belongs to the complex I NDUFB7 subunit family.</text>
</comment>
<evidence type="ECO:0000256" key="2">
    <source>
        <dbReference type="ARBA" id="ARBA00004569"/>
    </source>
</evidence>
<dbReference type="AlphaFoldDB" id="A0A6A4DWU2"/>
<evidence type="ECO:0000256" key="12">
    <source>
        <dbReference type="ARBA" id="ARBA00023157"/>
    </source>
</evidence>
<evidence type="ECO:0000313" key="13">
    <source>
        <dbReference type="EMBL" id="KAE9012121.1"/>
    </source>
</evidence>
<sequence length="125" mass="14514">MEGFIEGRSVRLSFGAFPEVRTSEKSIMGGGHYEAPRVPTRQEMVDAKLPLHYRDTCAGLLIPLNECRRATLFLPWKCQDLRHAYEKCQYEEWKTRVELLKNEKWWAVAAAKTGWSCRLSRLAHC</sequence>
<dbReference type="Pfam" id="PF05676">
    <property type="entry name" value="NDUF_B7"/>
    <property type="match status" value="1"/>
</dbReference>
<protein>
    <recommendedName>
        <fullName evidence="5">NADH dehydrogenase [ubiquinone] 1 beta subcomplex subunit 7</fullName>
    </recommendedName>
</protein>
<dbReference type="EMBL" id="QXGA01000440">
    <property type="protein sequence ID" value="KAE9145894.1"/>
    <property type="molecule type" value="Genomic_DNA"/>
</dbReference>
<accession>A0A6A4DWU2</accession>
<evidence type="ECO:0000313" key="21">
    <source>
        <dbReference type="Proteomes" id="UP000460718"/>
    </source>
</evidence>
<name>A0A6A4DWU2_9STRA</name>
<evidence type="ECO:0000313" key="14">
    <source>
        <dbReference type="EMBL" id="KAE9115530.1"/>
    </source>
</evidence>
<evidence type="ECO:0000313" key="18">
    <source>
        <dbReference type="Proteomes" id="UP000437068"/>
    </source>
</evidence>
<evidence type="ECO:0000256" key="1">
    <source>
        <dbReference type="ARBA" id="ARBA00003195"/>
    </source>
</evidence>
<dbReference type="Proteomes" id="UP000440367">
    <property type="component" value="Unassembled WGS sequence"/>
</dbReference>
<keyword evidence="12" id="KW-1015">Disulfide bond</keyword>
<evidence type="ECO:0000256" key="8">
    <source>
        <dbReference type="ARBA" id="ARBA00022792"/>
    </source>
</evidence>
<evidence type="ECO:0000313" key="15">
    <source>
        <dbReference type="EMBL" id="KAE9145894.1"/>
    </source>
</evidence>
<evidence type="ECO:0000313" key="19">
    <source>
        <dbReference type="Proteomes" id="UP000440367"/>
    </source>
</evidence>
<evidence type="ECO:0000256" key="10">
    <source>
        <dbReference type="ARBA" id="ARBA00023128"/>
    </source>
</evidence>
<gene>
    <name evidence="17" type="ORF">PF001_g9203</name>
    <name evidence="16" type="ORF">PF002_g11174</name>
    <name evidence="15" type="ORF">PF006_g9299</name>
    <name evidence="14" type="ORF">PF010_g9296</name>
    <name evidence="13" type="ORF">PF011_g9072</name>
</gene>
<evidence type="ECO:0000256" key="3">
    <source>
        <dbReference type="ARBA" id="ARBA00004637"/>
    </source>
</evidence>
<evidence type="ECO:0000256" key="7">
    <source>
        <dbReference type="ARBA" id="ARBA00022660"/>
    </source>
</evidence>
<dbReference type="GO" id="GO:0005743">
    <property type="term" value="C:mitochondrial inner membrane"/>
    <property type="evidence" value="ECO:0007669"/>
    <property type="project" value="UniProtKB-SubCell"/>
</dbReference>
<evidence type="ECO:0000313" key="17">
    <source>
        <dbReference type="EMBL" id="KAE9312525.1"/>
    </source>
</evidence>
<dbReference type="EMBL" id="QXFX01000442">
    <property type="protein sequence ID" value="KAE9115530.1"/>
    <property type="molecule type" value="Genomic_DNA"/>
</dbReference>
<evidence type="ECO:0000256" key="11">
    <source>
        <dbReference type="ARBA" id="ARBA00023136"/>
    </source>
</evidence>
<evidence type="ECO:0000256" key="4">
    <source>
        <dbReference type="ARBA" id="ARBA00008006"/>
    </source>
</evidence>
<dbReference type="GO" id="GO:0005758">
    <property type="term" value="C:mitochondrial intermembrane space"/>
    <property type="evidence" value="ECO:0007669"/>
    <property type="project" value="UniProtKB-SubCell"/>
</dbReference>
<organism evidence="17 18">
    <name type="scientific">Phytophthora fragariae</name>
    <dbReference type="NCBI Taxonomy" id="53985"/>
    <lineage>
        <taxon>Eukaryota</taxon>
        <taxon>Sar</taxon>
        <taxon>Stramenopiles</taxon>
        <taxon>Oomycota</taxon>
        <taxon>Peronosporomycetes</taxon>
        <taxon>Peronosporales</taxon>
        <taxon>Peronosporaceae</taxon>
        <taxon>Phytophthora</taxon>
    </lineage>
</organism>
<dbReference type="EMBL" id="QXFW01000441">
    <property type="protein sequence ID" value="KAE9012121.1"/>
    <property type="molecule type" value="Genomic_DNA"/>
</dbReference>
<comment type="function">
    <text evidence="1">Accessory subunit of the mitochondrial membrane respiratory chain NADH dehydrogenase (Complex I), that is believed not to be involved in catalysis. Complex I functions in the transfer of electrons from NADH to the respiratory chain. The immediate electron acceptor for the enzyme is believed to be ubiquinone.</text>
</comment>
<dbReference type="PANTHER" id="PTHR20900">
    <property type="entry name" value="NADH:UBIQUINONE OXIDOREDUCTASE B18-LIKE SUBUNIT"/>
    <property type="match status" value="1"/>
</dbReference>
<dbReference type="Proteomes" id="UP000440732">
    <property type="component" value="Unassembled WGS sequence"/>
</dbReference>
<evidence type="ECO:0000256" key="6">
    <source>
        <dbReference type="ARBA" id="ARBA00022448"/>
    </source>
</evidence>
<keyword evidence="7" id="KW-0679">Respiratory chain</keyword>
<dbReference type="Proteomes" id="UP000460718">
    <property type="component" value="Unassembled WGS sequence"/>
</dbReference>
<evidence type="ECO:0000313" key="16">
    <source>
        <dbReference type="EMBL" id="KAE9236654.1"/>
    </source>
</evidence>
<dbReference type="PANTHER" id="PTHR20900:SF0">
    <property type="entry name" value="NADH DEHYDROGENASE [UBIQUINONE] 1 BETA SUBCOMPLEX SUBUNIT 7"/>
    <property type="match status" value="1"/>
</dbReference>
<evidence type="ECO:0000313" key="22">
    <source>
        <dbReference type="Proteomes" id="UP000488956"/>
    </source>
</evidence>
<dbReference type="EMBL" id="QXGE01000437">
    <property type="protein sequence ID" value="KAE9312525.1"/>
    <property type="molecule type" value="Genomic_DNA"/>
</dbReference>
<reference evidence="18 19" key="1">
    <citation type="submission" date="2018-08" db="EMBL/GenBank/DDBJ databases">
        <title>Genomic investigation of the strawberry pathogen Phytophthora fragariae indicates pathogenicity is determined by transcriptional variation in three key races.</title>
        <authorList>
            <person name="Adams T.M."/>
            <person name="Armitage A.D."/>
            <person name="Sobczyk M.K."/>
            <person name="Bates H.J."/>
            <person name="Dunwell J.M."/>
            <person name="Nellist C.F."/>
            <person name="Harrison R.J."/>
        </authorList>
    </citation>
    <scope>NUCLEOTIDE SEQUENCE [LARGE SCALE GENOMIC DNA]</scope>
    <source>
        <strain evidence="17 18">A4</strain>
        <strain evidence="16 19">BC-1</strain>
        <strain evidence="15 20">NOV-5</strain>
        <strain evidence="14 22">ONT-3</strain>
        <strain evidence="13 21">SCRP245</strain>
    </source>
</reference>
<dbReference type="Proteomes" id="UP000437068">
    <property type="component" value="Unassembled WGS sequence"/>
</dbReference>